<feature type="compositionally biased region" description="Low complexity" evidence="2">
    <location>
        <begin position="27"/>
        <end position="43"/>
    </location>
</feature>
<feature type="region of interest" description="Disordered" evidence="2">
    <location>
        <begin position="1"/>
        <end position="62"/>
    </location>
</feature>
<keyword evidence="1" id="KW-0175">Coiled coil</keyword>
<dbReference type="EMBL" id="BQNZ01000002">
    <property type="protein sequence ID" value="GKH72732.1"/>
    <property type="molecule type" value="Genomic_DNA"/>
</dbReference>
<evidence type="ECO:0000256" key="1">
    <source>
        <dbReference type="SAM" id="Coils"/>
    </source>
</evidence>
<feature type="compositionally biased region" description="Basic and acidic residues" evidence="2">
    <location>
        <begin position="1"/>
        <end position="10"/>
    </location>
</feature>
<organism evidence="3 4">
    <name type="scientific">Parabacteroides merdae</name>
    <dbReference type="NCBI Taxonomy" id="46503"/>
    <lineage>
        <taxon>Bacteria</taxon>
        <taxon>Pseudomonadati</taxon>
        <taxon>Bacteroidota</taxon>
        <taxon>Bacteroidia</taxon>
        <taxon>Bacteroidales</taxon>
        <taxon>Tannerellaceae</taxon>
        <taxon>Parabacteroides</taxon>
    </lineage>
</organism>
<feature type="compositionally biased region" description="Acidic residues" evidence="2">
    <location>
        <begin position="44"/>
        <end position="55"/>
    </location>
</feature>
<dbReference type="Pfam" id="PF03993">
    <property type="entry name" value="DUF349"/>
    <property type="match status" value="5"/>
</dbReference>
<evidence type="ECO:0000256" key="2">
    <source>
        <dbReference type="SAM" id="MobiDB-lite"/>
    </source>
</evidence>
<proteinExistence type="predicted"/>
<accession>A0AA37KEH2</accession>
<comment type="caution">
    <text evidence="3">The sequence shown here is derived from an EMBL/GenBank/DDBJ whole genome shotgun (WGS) entry which is preliminary data.</text>
</comment>
<gene>
    <name evidence="3" type="ORF">CE91St3_25950</name>
</gene>
<dbReference type="AlphaFoldDB" id="A0AA37KEH2"/>
<evidence type="ECO:0000313" key="3">
    <source>
        <dbReference type="EMBL" id="GKH72732.1"/>
    </source>
</evidence>
<sequence length="641" mass="74317">MRLNMKDTHEANLPTEENGKLEETKAPETTPENTAEEVVTNETTDAEVAAEETSEAEVKTDEVAAGEETVATTGKLSKEEILEKLTGLVGAAADATRNEVEALKQAYYKIHRSEVDELKKAFLTAGGEEKDFVAPEDETESKIKELLNVYKEKRAAILAEEERVKAANYALKLQLIDQLKALIESQEDFNKLYNDFKDIQQRWKEVKAVPQEHVSELWKNYQTYSEMFYDIIKINNQFRDYDFKKNLEMKTALCETVEKLQTEPDVISAFHQLQKLHQQWREIGPVAKELREDLWSRFKAASTIINKRHQEHFEGLKAKEQENLEAKTAICEQIENIDFPALKSFKDWEEKNKEVIALQDKWKTIGFAPKKSNVKIFERFRAACDVYFNRKSEFYKNIKDEMEKNLALKKALCEKAEALKDSTDWKSTTEKMIALQKEWKTIGSVARKHSDAVWKRFITACDYFFEQKNKNVSSQKSVEQTNLAAKKTLIEKINTIDEADHDEALATLKGYMTEWNAIGHVPFKEKDKIYKEYHEAVDKQFDRLKVDQNDRKMQTFRNSLSDMSNGERGKGKLYGEREKLMRMYERMKNELQTYENNIGFLSISSKGGGGLLKEMERKIDKLKDEMALIIKKIDAIDENLE</sequence>
<reference evidence="3" key="1">
    <citation type="submission" date="2022-01" db="EMBL/GenBank/DDBJ databases">
        <title>Novel bile acid biosynthetic pathways are enriched in the microbiome of centenarians.</title>
        <authorList>
            <person name="Sato Y."/>
            <person name="Atarashi K."/>
            <person name="Plichta R.D."/>
            <person name="Arai Y."/>
            <person name="Sasajima S."/>
            <person name="Kearney M.S."/>
            <person name="Suda W."/>
            <person name="Takeshita K."/>
            <person name="Sasaki T."/>
            <person name="Okamoto S."/>
            <person name="Skelly N.A."/>
            <person name="Okamura Y."/>
            <person name="Vlamakis H."/>
            <person name="Li Y."/>
            <person name="Tanoue T."/>
            <person name="Takei H."/>
            <person name="Nittono H."/>
            <person name="Narushima S."/>
            <person name="Irie J."/>
            <person name="Itoh H."/>
            <person name="Moriya K."/>
            <person name="Sugiura Y."/>
            <person name="Suematsu M."/>
            <person name="Moritoki N."/>
            <person name="Shibata S."/>
            <person name="Littman R.D."/>
            <person name="Fischbach A.M."/>
            <person name="Uwamino Y."/>
            <person name="Inoue T."/>
            <person name="Honda A."/>
            <person name="Hattori M."/>
            <person name="Murai T."/>
            <person name="Xavier J.R."/>
            <person name="Hirose N."/>
            <person name="Honda K."/>
        </authorList>
    </citation>
    <scope>NUCLEOTIDE SEQUENCE</scope>
    <source>
        <strain evidence="3">CE91-St3</strain>
    </source>
</reference>
<dbReference type="InterPro" id="IPR007139">
    <property type="entry name" value="DUF349"/>
</dbReference>
<evidence type="ECO:0008006" key="5">
    <source>
        <dbReference type="Google" id="ProtNLM"/>
    </source>
</evidence>
<feature type="coiled-coil region" evidence="1">
    <location>
        <begin position="577"/>
        <end position="639"/>
    </location>
</feature>
<name>A0AA37KEH2_9BACT</name>
<feature type="compositionally biased region" description="Basic and acidic residues" evidence="2">
    <location>
        <begin position="17"/>
        <end position="26"/>
    </location>
</feature>
<dbReference type="Proteomes" id="UP001055114">
    <property type="component" value="Unassembled WGS sequence"/>
</dbReference>
<evidence type="ECO:0000313" key="4">
    <source>
        <dbReference type="Proteomes" id="UP001055114"/>
    </source>
</evidence>
<protein>
    <recommendedName>
        <fullName evidence="5">DUF349 domain-containing protein</fullName>
    </recommendedName>
</protein>